<name>A0ABS2SZM9_9BACI</name>
<dbReference type="InterPro" id="IPR036086">
    <property type="entry name" value="ParB/Sulfiredoxin_sf"/>
</dbReference>
<evidence type="ECO:0000256" key="3">
    <source>
        <dbReference type="ARBA" id="ARBA00023125"/>
    </source>
</evidence>
<comment type="caution">
    <text evidence="5">The sequence shown here is derived from an EMBL/GenBank/DDBJ whole genome shotgun (WGS) entry which is preliminary data.</text>
</comment>
<dbReference type="NCBIfam" id="TIGR00180">
    <property type="entry name" value="parB_part"/>
    <property type="match status" value="1"/>
</dbReference>
<dbReference type="InterPro" id="IPR041468">
    <property type="entry name" value="HTH_ParB/Spo0J"/>
</dbReference>
<keyword evidence="2" id="KW-0159">Chromosome partition</keyword>
<comment type="similarity">
    <text evidence="1">Belongs to the ParB family.</text>
</comment>
<dbReference type="Gene3D" id="1.10.10.2830">
    <property type="match status" value="1"/>
</dbReference>
<dbReference type="Pfam" id="PF23552">
    <property type="entry name" value="ParB_C"/>
    <property type="match status" value="1"/>
</dbReference>
<dbReference type="SUPFAM" id="SSF109709">
    <property type="entry name" value="KorB DNA-binding domain-like"/>
    <property type="match status" value="1"/>
</dbReference>
<dbReference type="Gene3D" id="3.90.1530.30">
    <property type="match status" value="1"/>
</dbReference>
<reference evidence="5" key="1">
    <citation type="submission" date="2021-01" db="EMBL/GenBank/DDBJ databases">
        <title>Genomic Encyclopedia of Type Strains, Phase IV (KMG-IV): sequencing the most valuable type-strain genomes for metagenomic binning, comparative biology and taxonomic classification.</title>
        <authorList>
            <person name="Goeker M."/>
        </authorList>
    </citation>
    <scope>NUCLEOTIDE SEQUENCE</scope>
    <source>
        <strain evidence="5">DSM 21943</strain>
    </source>
</reference>
<dbReference type="PANTHER" id="PTHR33375:SF1">
    <property type="entry name" value="CHROMOSOME-PARTITIONING PROTEIN PARB-RELATED"/>
    <property type="match status" value="1"/>
</dbReference>
<proteinExistence type="inferred from homology"/>
<dbReference type="Pfam" id="PF02195">
    <property type="entry name" value="ParB_N"/>
    <property type="match status" value="1"/>
</dbReference>
<sequence length="289" mass="32987">MAKTVGKKGLGKGLEAFFPNQDAERPEEKITFISIEEARPNPYQPRKTFSEESLAELSDSIKEHGILQPITVRKSIKGYEIVMGERRMRAAKKAGLKEIPVIIQELDENGMMEIALIENLQREDLNPIEEAIAYEKLMSHTNSTQEQVAKRLGKSRPHIANHMRLLQLPKVVQEFISVGKLSMGHGRALLGLHDKDKLTHLLEKVLQEKLSVREVEQLVQEMNEHVPRETKAVKVKLPPFIKEHQERLRDSLGTSVLIKPGKKKGKIEIDYFSEDDLERILELLVQSKE</sequence>
<keyword evidence="3" id="KW-0238">DNA-binding</keyword>
<dbReference type="PANTHER" id="PTHR33375">
    <property type="entry name" value="CHROMOSOME-PARTITIONING PROTEIN PARB-RELATED"/>
    <property type="match status" value="1"/>
</dbReference>
<dbReference type="Pfam" id="PF17762">
    <property type="entry name" value="HTH_ParB"/>
    <property type="match status" value="1"/>
</dbReference>
<dbReference type="InterPro" id="IPR057240">
    <property type="entry name" value="ParB_dimer_C"/>
</dbReference>
<dbReference type="SUPFAM" id="SSF110849">
    <property type="entry name" value="ParB/Sulfiredoxin"/>
    <property type="match status" value="1"/>
</dbReference>
<organism evidence="5 6">
    <name type="scientific">Shouchella xiaoxiensis</name>
    <dbReference type="NCBI Taxonomy" id="766895"/>
    <lineage>
        <taxon>Bacteria</taxon>
        <taxon>Bacillati</taxon>
        <taxon>Bacillota</taxon>
        <taxon>Bacilli</taxon>
        <taxon>Bacillales</taxon>
        <taxon>Bacillaceae</taxon>
        <taxon>Shouchella</taxon>
    </lineage>
</organism>
<keyword evidence="6" id="KW-1185">Reference proteome</keyword>
<dbReference type="InterPro" id="IPR003115">
    <property type="entry name" value="ParB_N"/>
</dbReference>
<dbReference type="EMBL" id="JAFBCV010000019">
    <property type="protein sequence ID" value="MBM7840973.1"/>
    <property type="molecule type" value="Genomic_DNA"/>
</dbReference>
<dbReference type="InterPro" id="IPR050336">
    <property type="entry name" value="Chromosome_partition/occlusion"/>
</dbReference>
<evidence type="ECO:0000313" key="5">
    <source>
        <dbReference type="EMBL" id="MBM7840973.1"/>
    </source>
</evidence>
<dbReference type="SMART" id="SM00470">
    <property type="entry name" value="ParB"/>
    <property type="match status" value="1"/>
</dbReference>
<dbReference type="CDD" id="cd16393">
    <property type="entry name" value="SPO0J_N"/>
    <property type="match status" value="1"/>
</dbReference>
<accession>A0ABS2SZM9</accession>
<protein>
    <submittedName>
        <fullName evidence="5">ParB family chromosome partitioning protein</fullName>
    </submittedName>
</protein>
<dbReference type="RefSeq" id="WP_035419422.1">
    <property type="nucleotide sequence ID" value="NZ_JAFBCV010000019.1"/>
</dbReference>
<dbReference type="Proteomes" id="UP001179280">
    <property type="component" value="Unassembled WGS sequence"/>
</dbReference>
<feature type="domain" description="ParB-like N-terminal" evidence="4">
    <location>
        <begin position="31"/>
        <end position="120"/>
    </location>
</feature>
<evidence type="ECO:0000259" key="4">
    <source>
        <dbReference type="SMART" id="SM00470"/>
    </source>
</evidence>
<gene>
    <name evidence="5" type="ORF">JOC54_004267</name>
</gene>
<evidence type="ECO:0000256" key="1">
    <source>
        <dbReference type="ARBA" id="ARBA00006295"/>
    </source>
</evidence>
<dbReference type="InterPro" id="IPR004437">
    <property type="entry name" value="ParB/RepB/Spo0J"/>
</dbReference>
<evidence type="ECO:0000313" key="6">
    <source>
        <dbReference type="Proteomes" id="UP001179280"/>
    </source>
</evidence>
<evidence type="ECO:0000256" key="2">
    <source>
        <dbReference type="ARBA" id="ARBA00022829"/>
    </source>
</evidence>